<dbReference type="Gene3D" id="3.40.50.300">
    <property type="entry name" value="P-loop containing nucleotide triphosphate hydrolases"/>
    <property type="match status" value="2"/>
</dbReference>
<evidence type="ECO:0000259" key="5">
    <source>
        <dbReference type="PROSITE" id="PS51194"/>
    </source>
</evidence>
<dbReference type="InterPro" id="IPR001650">
    <property type="entry name" value="Helicase_C-like"/>
</dbReference>
<accession>A0A0R2DY32</accession>
<protein>
    <submittedName>
        <fullName evidence="6">ComF operon protein 1</fullName>
    </submittedName>
</protein>
<organism evidence="6 7">
    <name type="scientific">Liquorilactobacillus sucicola DSM 21376 = JCM 15457</name>
    <dbReference type="NCBI Taxonomy" id="1423806"/>
    <lineage>
        <taxon>Bacteria</taxon>
        <taxon>Bacillati</taxon>
        <taxon>Bacillota</taxon>
        <taxon>Bacilli</taxon>
        <taxon>Lactobacillales</taxon>
        <taxon>Lactobacillaceae</taxon>
        <taxon>Liquorilactobacillus</taxon>
    </lineage>
</organism>
<dbReference type="SMART" id="SM00487">
    <property type="entry name" value="DEXDc"/>
    <property type="match status" value="1"/>
</dbReference>
<dbReference type="SUPFAM" id="SSF52540">
    <property type="entry name" value="P-loop containing nucleoside triphosphate hydrolases"/>
    <property type="match status" value="1"/>
</dbReference>
<reference evidence="6 7" key="1">
    <citation type="journal article" date="2015" name="Genome Announc.">
        <title>Expanding the biotechnology potential of lactobacilli through comparative genomics of 213 strains and associated genera.</title>
        <authorList>
            <person name="Sun Z."/>
            <person name="Harris H.M."/>
            <person name="McCann A."/>
            <person name="Guo C."/>
            <person name="Argimon S."/>
            <person name="Zhang W."/>
            <person name="Yang X."/>
            <person name="Jeffery I.B."/>
            <person name="Cooney J.C."/>
            <person name="Kagawa T.F."/>
            <person name="Liu W."/>
            <person name="Song Y."/>
            <person name="Salvetti E."/>
            <person name="Wrobel A."/>
            <person name="Rasinkangas P."/>
            <person name="Parkhill J."/>
            <person name="Rea M.C."/>
            <person name="O'Sullivan O."/>
            <person name="Ritari J."/>
            <person name="Douillard F.P."/>
            <person name="Paul Ross R."/>
            <person name="Yang R."/>
            <person name="Briner A.E."/>
            <person name="Felis G.E."/>
            <person name="de Vos W.M."/>
            <person name="Barrangou R."/>
            <person name="Klaenhammer T.R."/>
            <person name="Caufield P.W."/>
            <person name="Cui Y."/>
            <person name="Zhang H."/>
            <person name="O'Toole P.W."/>
        </authorList>
    </citation>
    <scope>NUCLEOTIDE SEQUENCE [LARGE SCALE GENOMIC DNA]</scope>
    <source>
        <strain evidence="6 7">DSM 21376</strain>
    </source>
</reference>
<evidence type="ECO:0000256" key="3">
    <source>
        <dbReference type="ARBA" id="ARBA00023125"/>
    </source>
</evidence>
<dbReference type="GO" id="GO:0006270">
    <property type="term" value="P:DNA replication initiation"/>
    <property type="evidence" value="ECO:0007669"/>
    <property type="project" value="TreeGrafter"/>
</dbReference>
<gene>
    <name evidence="6" type="ORF">FD15_GL001144</name>
</gene>
<dbReference type="eggNOG" id="COG4098">
    <property type="taxonomic scope" value="Bacteria"/>
</dbReference>
<feature type="domain" description="Helicase C-terminal" evidence="5">
    <location>
        <begin position="295"/>
        <end position="446"/>
    </location>
</feature>
<dbReference type="RefSeq" id="WP_056967335.1">
    <property type="nucleotide sequence ID" value="NZ_AYZF01000013.1"/>
</dbReference>
<dbReference type="GO" id="GO:0006302">
    <property type="term" value="P:double-strand break repair"/>
    <property type="evidence" value="ECO:0007669"/>
    <property type="project" value="TreeGrafter"/>
</dbReference>
<comment type="caution">
    <text evidence="6">The sequence shown here is derived from an EMBL/GenBank/DDBJ whole genome shotgun (WGS) entry which is preliminary data.</text>
</comment>
<keyword evidence="7" id="KW-1185">Reference proteome</keyword>
<evidence type="ECO:0000313" key="7">
    <source>
        <dbReference type="Proteomes" id="UP000050961"/>
    </source>
</evidence>
<dbReference type="InterPro" id="IPR011545">
    <property type="entry name" value="DEAD/DEAH_box_helicase_dom"/>
</dbReference>
<dbReference type="Pfam" id="PF00271">
    <property type="entry name" value="Helicase_C"/>
    <property type="match status" value="1"/>
</dbReference>
<dbReference type="CDD" id="cd17925">
    <property type="entry name" value="DEXDc_ComFA"/>
    <property type="match status" value="1"/>
</dbReference>
<name>A0A0R2DY32_9LACO</name>
<keyword evidence="3" id="KW-0238">DNA-binding</keyword>
<dbReference type="PROSITE" id="PS51192">
    <property type="entry name" value="HELICASE_ATP_BIND_1"/>
    <property type="match status" value="1"/>
</dbReference>
<dbReference type="GO" id="GO:0003677">
    <property type="term" value="F:DNA binding"/>
    <property type="evidence" value="ECO:0007669"/>
    <property type="project" value="UniProtKB-KW"/>
</dbReference>
<dbReference type="EMBL" id="AYZF01000013">
    <property type="protein sequence ID" value="KRN05959.1"/>
    <property type="molecule type" value="Genomic_DNA"/>
</dbReference>
<evidence type="ECO:0000256" key="2">
    <source>
        <dbReference type="ARBA" id="ARBA00022840"/>
    </source>
</evidence>
<dbReference type="GO" id="GO:0043138">
    <property type="term" value="F:3'-5' DNA helicase activity"/>
    <property type="evidence" value="ECO:0007669"/>
    <property type="project" value="TreeGrafter"/>
</dbReference>
<proteinExistence type="predicted"/>
<keyword evidence="1" id="KW-0547">Nucleotide-binding</keyword>
<dbReference type="GO" id="GO:0005524">
    <property type="term" value="F:ATP binding"/>
    <property type="evidence" value="ECO:0007669"/>
    <property type="project" value="UniProtKB-KW"/>
</dbReference>
<dbReference type="Proteomes" id="UP000050961">
    <property type="component" value="Unassembled WGS sequence"/>
</dbReference>
<dbReference type="PROSITE" id="PS51194">
    <property type="entry name" value="HELICASE_CTER"/>
    <property type="match status" value="1"/>
</dbReference>
<dbReference type="PATRIC" id="fig|1423806.3.peg.1165"/>
<feature type="domain" description="Helicase ATP-binding" evidence="4">
    <location>
        <begin position="111"/>
        <end position="263"/>
    </location>
</feature>
<dbReference type="Pfam" id="PF00270">
    <property type="entry name" value="DEAD"/>
    <property type="match status" value="1"/>
</dbReference>
<dbReference type="InterPro" id="IPR014001">
    <property type="entry name" value="Helicase_ATP-bd"/>
</dbReference>
<dbReference type="InterPro" id="IPR027417">
    <property type="entry name" value="P-loop_NTPase"/>
</dbReference>
<dbReference type="PANTHER" id="PTHR30580">
    <property type="entry name" value="PRIMOSOMAL PROTEIN N"/>
    <property type="match status" value="1"/>
</dbReference>
<evidence type="ECO:0000256" key="1">
    <source>
        <dbReference type="ARBA" id="ARBA00022741"/>
    </source>
</evidence>
<evidence type="ECO:0000259" key="4">
    <source>
        <dbReference type="PROSITE" id="PS51192"/>
    </source>
</evidence>
<dbReference type="SMART" id="SM00490">
    <property type="entry name" value="HELICc"/>
    <property type="match status" value="1"/>
</dbReference>
<dbReference type="AlphaFoldDB" id="A0A0R2DY32"/>
<sequence>MDKSEAFGRLCSVKKIFLHQMNLDEGNIIPAIQVETADVICYRCGQKTTKKRAALPNNQYFCPQCIIMGRISTLDILYTIPEPNNFIVTPQPLTWKGKLSPAQLKCSQKLKKVIQQRRDHLLWAVTGAGKTEMLFEALAYAIQKKLRVCLATPRIDVCNELFPRLQMAFKNVDILLLHGGQQQRYRYTQLIVCTTHQLLNFRGAFDVLVIDEADAFPFVNNKLLQHAVENARKKISSLILLTATPTRKLLKETKKGKMTFSYLPLRYHGNSLPLPKTRITYGWEAKLKNKKLPYQMKKIIEKWVRENFPFLIFVPKISLLNLTYEAVKKILNSNIHGAAVHAADPERLEKVAKLREGKLRFLVTTTILERGVTFPNLNVLVLGAEERIFNKAALVQIAGRVGRSAQRPDGDVFFLCQTTTRQITGAVKQITFLNRRGRQLQKWKNV</sequence>
<dbReference type="PANTHER" id="PTHR30580:SF1">
    <property type="entry name" value="COMF OPERON PROTEIN 1"/>
    <property type="match status" value="1"/>
</dbReference>
<evidence type="ECO:0000313" key="6">
    <source>
        <dbReference type="EMBL" id="KRN05959.1"/>
    </source>
</evidence>
<dbReference type="STRING" id="1423806.FD15_GL001144"/>
<keyword evidence="2" id="KW-0067">ATP-binding</keyword>
<dbReference type="GO" id="GO:0006310">
    <property type="term" value="P:DNA recombination"/>
    <property type="evidence" value="ECO:0007669"/>
    <property type="project" value="TreeGrafter"/>
</dbReference>